<proteinExistence type="predicted"/>
<dbReference type="InterPro" id="IPR038005">
    <property type="entry name" value="RX-like_CC"/>
</dbReference>
<keyword evidence="4" id="KW-0611">Plant defense</keyword>
<evidence type="ECO:0000313" key="7">
    <source>
        <dbReference type="EMBL" id="GFZ09530.1"/>
    </source>
</evidence>
<evidence type="ECO:0000313" key="8">
    <source>
        <dbReference type="Proteomes" id="UP000585474"/>
    </source>
</evidence>
<reference evidence="7 8" key="1">
    <citation type="submission" date="2019-07" db="EMBL/GenBank/DDBJ databases">
        <title>De Novo Assembly of kiwifruit Actinidia rufa.</title>
        <authorList>
            <person name="Sugita-Konishi S."/>
            <person name="Sato K."/>
            <person name="Mori E."/>
            <person name="Abe Y."/>
            <person name="Kisaki G."/>
            <person name="Hamano K."/>
            <person name="Suezawa K."/>
            <person name="Otani M."/>
            <person name="Fukuda T."/>
            <person name="Manabe T."/>
            <person name="Gomi K."/>
            <person name="Tabuchi M."/>
            <person name="Akimitsu K."/>
            <person name="Kataoka I."/>
        </authorList>
    </citation>
    <scope>NUCLEOTIDE SEQUENCE [LARGE SCALE GENOMIC DNA]</scope>
    <source>
        <strain evidence="8">cv. Fuchu</strain>
    </source>
</reference>
<dbReference type="AlphaFoldDB" id="A0A7J0GFE7"/>
<keyword evidence="3" id="KW-0547">Nucleotide-binding</keyword>
<dbReference type="Gene3D" id="1.10.8.430">
    <property type="entry name" value="Helical domain of apoptotic protease-activating factors"/>
    <property type="match status" value="1"/>
</dbReference>
<dbReference type="Gene3D" id="1.20.5.4130">
    <property type="match status" value="1"/>
</dbReference>
<dbReference type="GO" id="GO:0005524">
    <property type="term" value="F:ATP binding"/>
    <property type="evidence" value="ECO:0007669"/>
    <property type="project" value="UniProtKB-KW"/>
</dbReference>
<comment type="caution">
    <text evidence="7">The sequence shown here is derived from an EMBL/GenBank/DDBJ whole genome shotgun (WGS) entry which is preliminary data.</text>
</comment>
<gene>
    <name evidence="7" type="ORF">Acr_21g0001290</name>
</gene>
<dbReference type="OrthoDB" id="1743638at2759"/>
<dbReference type="GO" id="GO:0098542">
    <property type="term" value="P:defense response to other organism"/>
    <property type="evidence" value="ECO:0007669"/>
    <property type="project" value="TreeGrafter"/>
</dbReference>
<evidence type="ECO:0000259" key="6">
    <source>
        <dbReference type="Pfam" id="PF18052"/>
    </source>
</evidence>
<dbReference type="InterPro" id="IPR027417">
    <property type="entry name" value="P-loop_NTPase"/>
</dbReference>
<dbReference type="PANTHER" id="PTHR23155:SF1193">
    <property type="entry name" value="DISEASE RESISTANCE PROTEIN RPP13-RELATED"/>
    <property type="match status" value="1"/>
</dbReference>
<protein>
    <recommendedName>
        <fullName evidence="6">Disease resistance N-terminal domain-containing protein</fullName>
    </recommendedName>
</protein>
<evidence type="ECO:0000256" key="3">
    <source>
        <dbReference type="ARBA" id="ARBA00022741"/>
    </source>
</evidence>
<keyword evidence="5" id="KW-0067">ATP-binding</keyword>
<dbReference type="CDD" id="cd14798">
    <property type="entry name" value="RX-CC_like"/>
    <property type="match status" value="1"/>
</dbReference>
<dbReference type="Pfam" id="PF18052">
    <property type="entry name" value="Rx_N"/>
    <property type="match status" value="1"/>
</dbReference>
<dbReference type="EMBL" id="BJWL01000021">
    <property type="protein sequence ID" value="GFZ09530.1"/>
    <property type="molecule type" value="Genomic_DNA"/>
</dbReference>
<organism evidence="7 8">
    <name type="scientific">Actinidia rufa</name>
    <dbReference type="NCBI Taxonomy" id="165716"/>
    <lineage>
        <taxon>Eukaryota</taxon>
        <taxon>Viridiplantae</taxon>
        <taxon>Streptophyta</taxon>
        <taxon>Embryophyta</taxon>
        <taxon>Tracheophyta</taxon>
        <taxon>Spermatophyta</taxon>
        <taxon>Magnoliopsida</taxon>
        <taxon>eudicotyledons</taxon>
        <taxon>Gunneridae</taxon>
        <taxon>Pentapetalae</taxon>
        <taxon>asterids</taxon>
        <taxon>Ericales</taxon>
        <taxon>Actinidiaceae</taxon>
        <taxon>Actinidia</taxon>
    </lineage>
</organism>
<name>A0A7J0GFE7_9ERIC</name>
<dbReference type="InterPro" id="IPR042197">
    <property type="entry name" value="Apaf_helical"/>
</dbReference>
<keyword evidence="8" id="KW-1185">Reference proteome</keyword>
<dbReference type="PANTHER" id="PTHR23155">
    <property type="entry name" value="DISEASE RESISTANCE PROTEIN RP"/>
    <property type="match status" value="1"/>
</dbReference>
<dbReference type="InterPro" id="IPR044974">
    <property type="entry name" value="Disease_R_plants"/>
</dbReference>
<dbReference type="GO" id="GO:0043531">
    <property type="term" value="F:ADP binding"/>
    <property type="evidence" value="ECO:0007669"/>
    <property type="project" value="InterPro"/>
</dbReference>
<feature type="domain" description="Disease resistance N-terminal" evidence="6">
    <location>
        <begin position="5"/>
        <end position="62"/>
    </location>
</feature>
<dbReference type="SUPFAM" id="SSF52540">
    <property type="entry name" value="P-loop containing nucleoside triphosphate hydrolases"/>
    <property type="match status" value="1"/>
</dbReference>
<accession>A0A7J0GFE7</accession>
<dbReference type="Proteomes" id="UP000585474">
    <property type="component" value="Unassembled WGS sequence"/>
</dbReference>
<sequence>MADAVVSIVAGRLGQLLVDQVVFLKGVKDEVEWLKKKLEWMLCFLRDAEDKQDADNWIHQWMPRTLLTSSSSKPYGDDEHLVGFKEDTTILMSELLKNVPHQRVISIMGMGEAWASLRRAFPDKNGSRVVITTYVYEHPVLKDEESWELFCKKHSPTMMGRMLKQVVAPHHLETLARDMVSKCRGVPLAIVVLGGLLSRKQHDEWLKLQGHISRHVWHDSAYALAGYDVDAQTLIRLQVAEGFIPPGEQEMEEAAVDCLN</sequence>
<evidence type="ECO:0000256" key="1">
    <source>
        <dbReference type="ARBA" id="ARBA00022614"/>
    </source>
</evidence>
<evidence type="ECO:0000256" key="2">
    <source>
        <dbReference type="ARBA" id="ARBA00022737"/>
    </source>
</evidence>
<keyword evidence="2" id="KW-0677">Repeat</keyword>
<evidence type="ECO:0000256" key="4">
    <source>
        <dbReference type="ARBA" id="ARBA00022821"/>
    </source>
</evidence>
<evidence type="ECO:0000256" key="5">
    <source>
        <dbReference type="ARBA" id="ARBA00022840"/>
    </source>
</evidence>
<keyword evidence="1" id="KW-0433">Leucine-rich repeat</keyword>
<dbReference type="InterPro" id="IPR041118">
    <property type="entry name" value="Rx_N"/>
</dbReference>